<dbReference type="Proteomes" id="UP000695000">
    <property type="component" value="Unplaced"/>
</dbReference>
<dbReference type="PANTHER" id="PTHR16433:SF0">
    <property type="entry name" value="DOLICHOL-PHOSPHATE MANNOSYLTRANSFERASE SUBUNIT 3"/>
    <property type="match status" value="1"/>
</dbReference>
<reference evidence="9" key="1">
    <citation type="submission" date="2025-08" db="UniProtKB">
        <authorList>
            <consortium name="RefSeq"/>
        </authorList>
    </citation>
    <scope>IDENTIFICATION</scope>
    <source>
        <tissue evidence="9">Whole Larva</tissue>
    </source>
</reference>
<comment type="subcellular location">
    <subcellularLocation>
        <location evidence="1 7">Endoplasmic reticulum membrane</location>
        <topology evidence="1 7">Multi-pass membrane protein</topology>
    </subcellularLocation>
</comment>
<dbReference type="GO" id="GO:0016757">
    <property type="term" value="F:glycosyltransferase activity"/>
    <property type="evidence" value="ECO:0007669"/>
    <property type="project" value="UniProtKB-KW"/>
</dbReference>
<proteinExistence type="inferred from homology"/>
<keyword evidence="9" id="KW-0808">Transferase</keyword>
<dbReference type="PANTHER" id="PTHR16433">
    <property type="entry name" value="DOLICHOL-PHOSPHATE MANNOSYLTRANSFERASE SUBUNIT 3"/>
    <property type="match status" value="1"/>
</dbReference>
<evidence type="ECO:0000256" key="5">
    <source>
        <dbReference type="ARBA" id="ARBA00022989"/>
    </source>
</evidence>
<comment type="pathway">
    <text evidence="7">Protein modification; protein glycosylation.</text>
</comment>
<evidence type="ECO:0000256" key="7">
    <source>
        <dbReference type="RuleBase" id="RU365085"/>
    </source>
</evidence>
<evidence type="ECO:0000313" key="9">
    <source>
        <dbReference type="RefSeq" id="XP_017781975.1"/>
    </source>
</evidence>
<evidence type="ECO:0000256" key="6">
    <source>
        <dbReference type="ARBA" id="ARBA00023136"/>
    </source>
</evidence>
<keyword evidence="5 7" id="KW-1133">Transmembrane helix</keyword>
<comment type="subunit">
    <text evidence="7">Component of the dolichol-phosphate mannose (DPM) synthase complex.</text>
</comment>
<name>A0ABM1N575_NICVS</name>
<comment type="caution">
    <text evidence="7">Lacks conserved residue(s) required for the propagation of feature annotation.</text>
</comment>
<protein>
    <recommendedName>
        <fullName evidence="7">Dolichol-phosphate mannosyltransferase subunit 3</fullName>
    </recommendedName>
</protein>
<dbReference type="Pfam" id="PF08285">
    <property type="entry name" value="DPM3"/>
    <property type="match status" value="1"/>
</dbReference>
<evidence type="ECO:0000256" key="4">
    <source>
        <dbReference type="ARBA" id="ARBA00022824"/>
    </source>
</evidence>
<comment type="similarity">
    <text evidence="2 7">Belongs to the DPM3 family.</text>
</comment>
<keyword evidence="4 7" id="KW-0256">Endoplasmic reticulum</keyword>
<gene>
    <name evidence="9" type="primary">LOC108566548</name>
</gene>
<comment type="function">
    <text evidence="7">Stabilizer subunit of the dolichol-phosphate mannose (DPM) synthase complex; tethers catalytic subunit to the ER.</text>
</comment>
<evidence type="ECO:0000256" key="1">
    <source>
        <dbReference type="ARBA" id="ARBA00004477"/>
    </source>
</evidence>
<dbReference type="InterPro" id="IPR013174">
    <property type="entry name" value="DPM3"/>
</dbReference>
<evidence type="ECO:0000256" key="3">
    <source>
        <dbReference type="ARBA" id="ARBA00022692"/>
    </source>
</evidence>
<dbReference type="GeneID" id="108566548"/>
<accession>A0ABM1N575</accession>
<feature type="transmembrane region" description="Helical" evidence="7">
    <location>
        <begin position="39"/>
        <end position="59"/>
    </location>
</feature>
<keyword evidence="3 7" id="KW-0812">Transmembrane</keyword>
<sequence>MTKLMEWLSVLSVLISVWISCFTNRYKFEILDQYKEFILYLPFILIALFGLYAVAVVLYRVFTFNNCVEAAAEVQKQIIEAKEDLAKKGFVFKTS</sequence>
<dbReference type="RefSeq" id="XP_017781975.1">
    <property type="nucleotide sequence ID" value="XM_017926486.1"/>
</dbReference>
<keyword evidence="8" id="KW-1185">Reference proteome</keyword>
<organism evidence="8 9">
    <name type="scientific">Nicrophorus vespilloides</name>
    <name type="common">Boreal carrion beetle</name>
    <dbReference type="NCBI Taxonomy" id="110193"/>
    <lineage>
        <taxon>Eukaryota</taxon>
        <taxon>Metazoa</taxon>
        <taxon>Ecdysozoa</taxon>
        <taxon>Arthropoda</taxon>
        <taxon>Hexapoda</taxon>
        <taxon>Insecta</taxon>
        <taxon>Pterygota</taxon>
        <taxon>Neoptera</taxon>
        <taxon>Endopterygota</taxon>
        <taxon>Coleoptera</taxon>
        <taxon>Polyphaga</taxon>
        <taxon>Staphyliniformia</taxon>
        <taxon>Silphidae</taxon>
        <taxon>Nicrophorinae</taxon>
        <taxon>Nicrophorus</taxon>
    </lineage>
</organism>
<keyword evidence="9" id="KW-0328">Glycosyltransferase</keyword>
<evidence type="ECO:0000256" key="2">
    <source>
        <dbReference type="ARBA" id="ARBA00010430"/>
    </source>
</evidence>
<evidence type="ECO:0000313" key="8">
    <source>
        <dbReference type="Proteomes" id="UP000695000"/>
    </source>
</evidence>
<dbReference type="PROSITE" id="PS51257">
    <property type="entry name" value="PROKAR_LIPOPROTEIN"/>
    <property type="match status" value="1"/>
</dbReference>
<keyword evidence="6 7" id="KW-0472">Membrane</keyword>